<dbReference type="Proteomes" id="UP000243463">
    <property type="component" value="Unassembled WGS sequence"/>
</dbReference>
<dbReference type="SUPFAM" id="SSF52788">
    <property type="entry name" value="Phosphotyrosine protein phosphatases I"/>
    <property type="match status" value="1"/>
</dbReference>
<feature type="active site" description="Nucleophile" evidence="6">
    <location>
        <position position="10"/>
    </location>
</feature>
<feature type="active site" evidence="6">
    <location>
        <position position="16"/>
    </location>
</feature>
<dbReference type="AlphaFoldDB" id="A0A217EHH7"/>
<dbReference type="EMBL" id="FZLN01000004">
    <property type="protein sequence ID" value="SNQ29943.1"/>
    <property type="molecule type" value="Genomic_DNA"/>
</dbReference>
<dbReference type="SMART" id="SM00226">
    <property type="entry name" value="LMWPc"/>
    <property type="match status" value="1"/>
</dbReference>
<dbReference type="EC" id="3.1.3.48" evidence="2"/>
<evidence type="ECO:0000256" key="4">
    <source>
        <dbReference type="ARBA" id="ARBA00022912"/>
    </source>
</evidence>
<sequence>MQIKNVLVVCIGNICRSPIGEYMLKKQCPHLNVSSAGIAALVGYPADDKAKATAQRFDIDLSPHVARLLNKDLVSQADIILVMSQRQQKHVESTWPAAKGKTFRLGHWQDKNIADPYKQDQHVFDETCNLITACVEDWNKKLTN</sequence>
<protein>
    <recommendedName>
        <fullName evidence="2">protein-tyrosine-phosphatase</fullName>
        <ecNumber evidence="2">3.1.3.48</ecNumber>
    </recommendedName>
</protein>
<feature type="domain" description="Phosphotyrosine protein phosphatase I" evidence="7">
    <location>
        <begin position="4"/>
        <end position="141"/>
    </location>
</feature>
<dbReference type="InterPro" id="IPR050438">
    <property type="entry name" value="LMW_PTPase"/>
</dbReference>
<keyword evidence="4" id="KW-0904">Protein phosphatase</keyword>
<dbReference type="RefSeq" id="WP_088824106.1">
    <property type="nucleotide sequence ID" value="NZ_FZLN01000004.1"/>
</dbReference>
<dbReference type="PRINTS" id="PR00719">
    <property type="entry name" value="LMWPTPASE"/>
</dbReference>
<comment type="catalytic activity">
    <reaction evidence="5">
        <text>O-phospho-L-tyrosyl-[protein] + H2O = L-tyrosyl-[protein] + phosphate</text>
        <dbReference type="Rhea" id="RHEA:10684"/>
        <dbReference type="Rhea" id="RHEA-COMP:10136"/>
        <dbReference type="Rhea" id="RHEA-COMP:20101"/>
        <dbReference type="ChEBI" id="CHEBI:15377"/>
        <dbReference type="ChEBI" id="CHEBI:43474"/>
        <dbReference type="ChEBI" id="CHEBI:46858"/>
        <dbReference type="ChEBI" id="CHEBI:61978"/>
        <dbReference type="EC" id="3.1.3.48"/>
    </reaction>
</comment>
<comment type="similarity">
    <text evidence="1">Belongs to the low molecular weight phosphotyrosine protein phosphatase family.</text>
</comment>
<dbReference type="OrthoDB" id="9784339at2"/>
<dbReference type="InterPro" id="IPR023485">
    <property type="entry name" value="Ptyr_pPase"/>
</dbReference>
<dbReference type="PANTHER" id="PTHR11717">
    <property type="entry name" value="LOW MOLECULAR WEIGHT PROTEIN TYROSINE PHOSPHATASE"/>
    <property type="match status" value="1"/>
</dbReference>
<evidence type="ECO:0000256" key="6">
    <source>
        <dbReference type="PIRSR" id="PIRSR617867-1"/>
    </source>
</evidence>
<evidence type="ECO:0000256" key="1">
    <source>
        <dbReference type="ARBA" id="ARBA00011063"/>
    </source>
</evidence>
<keyword evidence="3" id="KW-0378">Hydrolase</keyword>
<keyword evidence="9" id="KW-1185">Reference proteome</keyword>
<dbReference type="GO" id="GO:0004725">
    <property type="term" value="F:protein tyrosine phosphatase activity"/>
    <property type="evidence" value="ECO:0007669"/>
    <property type="project" value="UniProtKB-EC"/>
</dbReference>
<evidence type="ECO:0000256" key="5">
    <source>
        <dbReference type="ARBA" id="ARBA00051722"/>
    </source>
</evidence>
<dbReference type="InterPro" id="IPR017867">
    <property type="entry name" value="Tyr_phospatase_low_mol_wt"/>
</dbReference>
<gene>
    <name evidence="8" type="ORF">SAMN05444584_1922</name>
</gene>
<reference evidence="9" key="1">
    <citation type="submission" date="2017-06" db="EMBL/GenBank/DDBJ databases">
        <authorList>
            <person name="Varghese N."/>
            <person name="Submissions S."/>
        </authorList>
    </citation>
    <scope>NUCLEOTIDE SEQUENCE [LARGE SCALE GENOMIC DNA]</scope>
    <source>
        <strain evidence="9">ANC 5114</strain>
    </source>
</reference>
<name>A0A217EHH7_9GAMM</name>
<feature type="active site" description="Proton donor" evidence="6">
    <location>
        <position position="115"/>
    </location>
</feature>
<evidence type="ECO:0000313" key="8">
    <source>
        <dbReference type="EMBL" id="SNQ29943.1"/>
    </source>
</evidence>
<proteinExistence type="inferred from homology"/>
<evidence type="ECO:0000256" key="3">
    <source>
        <dbReference type="ARBA" id="ARBA00022801"/>
    </source>
</evidence>
<accession>A0A217EHH7</accession>
<evidence type="ECO:0000259" key="7">
    <source>
        <dbReference type="SMART" id="SM00226"/>
    </source>
</evidence>
<dbReference type="InterPro" id="IPR036196">
    <property type="entry name" value="Ptyr_pPase_sf"/>
</dbReference>
<dbReference type="PANTHER" id="PTHR11717:SF31">
    <property type="entry name" value="LOW MOLECULAR WEIGHT PROTEIN-TYROSINE-PHOSPHATASE ETP-RELATED"/>
    <property type="match status" value="1"/>
</dbReference>
<organism evidence="8 9">
    <name type="scientific">Acinetobacter apis</name>
    <dbReference type="NCBI Taxonomy" id="1229165"/>
    <lineage>
        <taxon>Bacteria</taxon>
        <taxon>Pseudomonadati</taxon>
        <taxon>Pseudomonadota</taxon>
        <taxon>Gammaproteobacteria</taxon>
        <taxon>Moraxellales</taxon>
        <taxon>Moraxellaceae</taxon>
        <taxon>Acinetobacter</taxon>
    </lineage>
</organism>
<evidence type="ECO:0000313" key="9">
    <source>
        <dbReference type="Proteomes" id="UP000243463"/>
    </source>
</evidence>
<dbReference type="Gene3D" id="3.40.50.2300">
    <property type="match status" value="1"/>
</dbReference>
<evidence type="ECO:0000256" key="2">
    <source>
        <dbReference type="ARBA" id="ARBA00013064"/>
    </source>
</evidence>
<dbReference type="CDD" id="cd16343">
    <property type="entry name" value="LMWPTP"/>
    <property type="match status" value="1"/>
</dbReference>
<dbReference type="Pfam" id="PF01451">
    <property type="entry name" value="LMWPc"/>
    <property type="match status" value="1"/>
</dbReference>